<evidence type="ECO:0008006" key="5">
    <source>
        <dbReference type="Google" id="ProtNLM"/>
    </source>
</evidence>
<evidence type="ECO:0000256" key="1">
    <source>
        <dbReference type="ARBA" id="ARBA00005254"/>
    </source>
</evidence>
<dbReference type="InterPro" id="IPR029045">
    <property type="entry name" value="ClpP/crotonase-like_dom_sf"/>
</dbReference>
<dbReference type="Proteomes" id="UP000185696">
    <property type="component" value="Unassembled WGS sequence"/>
</dbReference>
<dbReference type="InterPro" id="IPR018376">
    <property type="entry name" value="Enoyl-CoA_hyd/isom_CS"/>
</dbReference>
<dbReference type="PANTHER" id="PTHR43802:SF1">
    <property type="entry name" value="IP11341P-RELATED"/>
    <property type="match status" value="1"/>
</dbReference>
<dbReference type="Gene3D" id="3.30.300.220">
    <property type="match status" value="1"/>
</dbReference>
<dbReference type="InterPro" id="IPR014748">
    <property type="entry name" value="Enoyl-CoA_hydra_C"/>
</dbReference>
<sequence>MQTYESILVDRDGPVGVVTLNRPEVLNAWDWLMSAEMNHAFGVFDDDDTVRAIVLTGAGRAFCAGAGLLPAGRTFDGSLTRDQAQARYPDSEGRQADRLRTPVIAAINGAAVGAGITMTLRTDIRFVAADAKLGFVFNRRGVIPDADLLWSLPRLVGYARAMDLLLTGRIFTGAEAAEAGLASRALPAGEVLAAAMTAAHDIADNVAPVSAAITKLVARRFLEETDRQAALELERRLFRWAGQHADAPEGVNAFREKRTPRWTLSKTRDFPAELLDEAR</sequence>
<dbReference type="AlphaFoldDB" id="A0A7Z0WM48"/>
<evidence type="ECO:0000313" key="3">
    <source>
        <dbReference type="EMBL" id="OLF10209.1"/>
    </source>
</evidence>
<dbReference type="OrthoDB" id="8452484at2"/>
<dbReference type="GO" id="GO:0003824">
    <property type="term" value="F:catalytic activity"/>
    <property type="evidence" value="ECO:0007669"/>
    <property type="project" value="InterPro"/>
</dbReference>
<dbReference type="EMBL" id="MSIF01000007">
    <property type="protein sequence ID" value="OLF10209.1"/>
    <property type="molecule type" value="Genomic_DNA"/>
</dbReference>
<gene>
    <name evidence="3" type="ORF">BLA60_17370</name>
</gene>
<accession>A0A7Z0WM48</accession>
<protein>
    <recommendedName>
        <fullName evidence="5">Enoyl-CoA hydratase</fullName>
    </recommendedName>
</protein>
<keyword evidence="4" id="KW-1185">Reference proteome</keyword>
<evidence type="ECO:0000256" key="2">
    <source>
        <dbReference type="RuleBase" id="RU003707"/>
    </source>
</evidence>
<dbReference type="RefSeq" id="WP_075133930.1">
    <property type="nucleotide sequence ID" value="NZ_MSIF01000007.1"/>
</dbReference>
<dbReference type="PROSITE" id="PS00166">
    <property type="entry name" value="ENOYL_COA_HYDRATASE"/>
    <property type="match status" value="1"/>
</dbReference>
<dbReference type="Pfam" id="PF00378">
    <property type="entry name" value="ECH_1"/>
    <property type="match status" value="1"/>
</dbReference>
<name>A0A7Z0WM48_9PSEU</name>
<dbReference type="InterPro" id="IPR001753">
    <property type="entry name" value="Enoyl-CoA_hydra/iso"/>
</dbReference>
<proteinExistence type="inferred from homology"/>
<evidence type="ECO:0000313" key="4">
    <source>
        <dbReference type="Proteomes" id="UP000185696"/>
    </source>
</evidence>
<organism evidence="3 4">
    <name type="scientific">Actinophytocola xinjiangensis</name>
    <dbReference type="NCBI Taxonomy" id="485602"/>
    <lineage>
        <taxon>Bacteria</taxon>
        <taxon>Bacillati</taxon>
        <taxon>Actinomycetota</taxon>
        <taxon>Actinomycetes</taxon>
        <taxon>Pseudonocardiales</taxon>
        <taxon>Pseudonocardiaceae</taxon>
    </lineage>
</organism>
<reference evidence="3 4" key="1">
    <citation type="submission" date="2016-12" db="EMBL/GenBank/DDBJ databases">
        <title>The draft genome sequence of Actinophytocola xinjiangensis.</title>
        <authorList>
            <person name="Wang W."/>
            <person name="Yuan L."/>
        </authorList>
    </citation>
    <scope>NUCLEOTIDE SEQUENCE [LARGE SCALE GENOMIC DNA]</scope>
    <source>
        <strain evidence="3 4">CGMCC 4.4663</strain>
    </source>
</reference>
<dbReference type="CDD" id="cd06558">
    <property type="entry name" value="crotonase-like"/>
    <property type="match status" value="1"/>
</dbReference>
<comment type="similarity">
    <text evidence="1 2">Belongs to the enoyl-CoA hydratase/isomerase family.</text>
</comment>
<dbReference type="Gene3D" id="1.10.12.10">
    <property type="entry name" value="Lyase 2-enoyl-coa Hydratase, Chain A, domain 2"/>
    <property type="match status" value="1"/>
</dbReference>
<dbReference type="SUPFAM" id="SSF52096">
    <property type="entry name" value="ClpP/crotonase"/>
    <property type="match status" value="1"/>
</dbReference>
<comment type="caution">
    <text evidence="3">The sequence shown here is derived from an EMBL/GenBank/DDBJ whole genome shotgun (WGS) entry which is preliminary data.</text>
</comment>
<dbReference type="PANTHER" id="PTHR43802">
    <property type="entry name" value="ENOYL-COA HYDRATASE"/>
    <property type="match status" value="1"/>
</dbReference>
<dbReference type="Gene3D" id="3.90.226.20">
    <property type="match status" value="1"/>
</dbReference>